<evidence type="ECO:0000256" key="7">
    <source>
        <dbReference type="PIRSR" id="PIRSR600760-2"/>
    </source>
</evidence>
<dbReference type="AlphaFoldDB" id="A0A8J7TN45"/>
<proteinExistence type="inferred from homology"/>
<evidence type="ECO:0000256" key="6">
    <source>
        <dbReference type="ARBA" id="ARBA00022842"/>
    </source>
</evidence>
<reference evidence="9" key="1">
    <citation type="submission" date="2021-02" db="EMBL/GenBank/DDBJ databases">
        <title>Genome-Resolved Metagenomics of a Microbial Community Performing Photosynthetic Biological Nutrient Removal.</title>
        <authorList>
            <person name="Mcdaniel E.A."/>
        </authorList>
    </citation>
    <scope>NUCLEOTIDE SEQUENCE</scope>
    <source>
        <strain evidence="9">UWPOB_OBS1</strain>
    </source>
</reference>
<dbReference type="InterPro" id="IPR020550">
    <property type="entry name" value="Inositol_monophosphatase_CS"/>
</dbReference>
<dbReference type="InterPro" id="IPR033942">
    <property type="entry name" value="IMPase"/>
</dbReference>
<dbReference type="FunFam" id="3.30.540.10:FF:000003">
    <property type="entry name" value="Inositol-1-monophosphatase"/>
    <property type="match status" value="1"/>
</dbReference>
<dbReference type="PROSITE" id="PS00630">
    <property type="entry name" value="IMP_2"/>
    <property type="match status" value="1"/>
</dbReference>
<feature type="binding site" evidence="7">
    <location>
        <position position="83"/>
    </location>
    <ligand>
        <name>Mg(2+)</name>
        <dbReference type="ChEBI" id="CHEBI:18420"/>
        <label>1</label>
        <note>catalytic</note>
    </ligand>
</feature>
<comment type="cofactor">
    <cofactor evidence="2 7 8">
        <name>Mg(2+)</name>
        <dbReference type="ChEBI" id="CHEBI:18420"/>
    </cofactor>
</comment>
<dbReference type="CDD" id="cd01639">
    <property type="entry name" value="IMPase"/>
    <property type="match status" value="1"/>
</dbReference>
<dbReference type="PRINTS" id="PR00377">
    <property type="entry name" value="IMPHPHTASES"/>
</dbReference>
<feature type="binding site" evidence="7">
    <location>
        <position position="86"/>
    </location>
    <ligand>
        <name>Mg(2+)</name>
        <dbReference type="ChEBI" id="CHEBI:18420"/>
        <label>1</label>
        <note>catalytic</note>
    </ligand>
</feature>
<dbReference type="PRINTS" id="PR01959">
    <property type="entry name" value="SBIMPHPHTASE"/>
</dbReference>
<dbReference type="GO" id="GO:0006020">
    <property type="term" value="P:inositol metabolic process"/>
    <property type="evidence" value="ECO:0007669"/>
    <property type="project" value="TreeGrafter"/>
</dbReference>
<keyword evidence="5 8" id="KW-0378">Hydrolase</keyword>
<feature type="binding site" evidence="7">
    <location>
        <position position="85"/>
    </location>
    <ligand>
        <name>Mg(2+)</name>
        <dbReference type="ChEBI" id="CHEBI:18420"/>
        <label>1</label>
        <note>catalytic</note>
    </ligand>
</feature>
<comment type="similarity">
    <text evidence="3 8">Belongs to the inositol monophosphatase superfamily.</text>
</comment>
<feature type="binding site" evidence="7">
    <location>
        <position position="65"/>
    </location>
    <ligand>
        <name>Mg(2+)</name>
        <dbReference type="ChEBI" id="CHEBI:18420"/>
        <label>1</label>
        <note>catalytic</note>
    </ligand>
</feature>
<keyword evidence="6 7" id="KW-0460">Magnesium</keyword>
<evidence type="ECO:0000313" key="9">
    <source>
        <dbReference type="EMBL" id="MBN8661686.1"/>
    </source>
</evidence>
<dbReference type="Gene3D" id="3.40.190.80">
    <property type="match status" value="1"/>
</dbReference>
<sequence>MEKIEKVAREAALRAGELQKSRVGKVKSLDYKSAFNIVTDVDKASEALIIETIKASFPNDAFLAEESGAESGKQESARRWIIDPLDGTTNFAHSYPFFCVSIGVEEKGEMVLGVVYNAIASEIFVASQGQGTTLNGEKISVSNRTTLDTSLLATGFPPDTLKSVHHNMDSFRTITNMCHGVRRDGSAALDLCFVASGRLDGFWERKLAPWDVAAGSLIVREAGGKVTNLEDGPLDMASGHILATNGKIHEEVVKALALSTAAK</sequence>
<protein>
    <recommendedName>
        <fullName evidence="8">Inositol-1-monophosphatase</fullName>
        <ecNumber evidence="8">3.1.3.25</ecNumber>
    </recommendedName>
</protein>
<dbReference type="InterPro" id="IPR020583">
    <property type="entry name" value="Inositol_monoP_metal-BS"/>
</dbReference>
<dbReference type="Proteomes" id="UP000664277">
    <property type="component" value="Unassembled WGS sequence"/>
</dbReference>
<dbReference type="GO" id="GO:0046872">
    <property type="term" value="F:metal ion binding"/>
    <property type="evidence" value="ECO:0007669"/>
    <property type="project" value="UniProtKB-KW"/>
</dbReference>
<gene>
    <name evidence="9" type="ORF">J0M35_15070</name>
</gene>
<dbReference type="InterPro" id="IPR022337">
    <property type="entry name" value="Inositol_monophosphatase_SuhB"/>
</dbReference>
<feature type="binding site" evidence="7">
    <location>
        <position position="211"/>
    </location>
    <ligand>
        <name>Mg(2+)</name>
        <dbReference type="ChEBI" id="CHEBI:18420"/>
        <label>1</label>
        <note>catalytic</note>
    </ligand>
</feature>
<dbReference type="SUPFAM" id="SSF56655">
    <property type="entry name" value="Carbohydrate phosphatase"/>
    <property type="match status" value="1"/>
</dbReference>
<dbReference type="GO" id="GO:0007165">
    <property type="term" value="P:signal transduction"/>
    <property type="evidence" value="ECO:0007669"/>
    <property type="project" value="TreeGrafter"/>
</dbReference>
<dbReference type="EC" id="3.1.3.25" evidence="8"/>
<evidence type="ECO:0000256" key="5">
    <source>
        <dbReference type="ARBA" id="ARBA00022801"/>
    </source>
</evidence>
<evidence type="ECO:0000313" key="10">
    <source>
        <dbReference type="Proteomes" id="UP000664277"/>
    </source>
</evidence>
<dbReference type="PROSITE" id="PS00629">
    <property type="entry name" value="IMP_1"/>
    <property type="match status" value="1"/>
</dbReference>
<dbReference type="Pfam" id="PF00459">
    <property type="entry name" value="Inositol_P"/>
    <property type="match status" value="1"/>
</dbReference>
<evidence type="ECO:0000256" key="2">
    <source>
        <dbReference type="ARBA" id="ARBA00001946"/>
    </source>
</evidence>
<evidence type="ECO:0000256" key="8">
    <source>
        <dbReference type="RuleBase" id="RU364068"/>
    </source>
</evidence>
<comment type="caution">
    <text evidence="9">The sequence shown here is derived from an EMBL/GenBank/DDBJ whole genome shotgun (WGS) entry which is preliminary data.</text>
</comment>
<dbReference type="EMBL" id="JAFLCK010000023">
    <property type="protein sequence ID" value="MBN8661686.1"/>
    <property type="molecule type" value="Genomic_DNA"/>
</dbReference>
<dbReference type="PANTHER" id="PTHR20854:SF4">
    <property type="entry name" value="INOSITOL-1-MONOPHOSPHATASE-RELATED"/>
    <property type="match status" value="1"/>
</dbReference>
<dbReference type="PANTHER" id="PTHR20854">
    <property type="entry name" value="INOSITOL MONOPHOSPHATASE"/>
    <property type="match status" value="1"/>
</dbReference>
<evidence type="ECO:0000256" key="3">
    <source>
        <dbReference type="ARBA" id="ARBA00009759"/>
    </source>
</evidence>
<evidence type="ECO:0000256" key="1">
    <source>
        <dbReference type="ARBA" id="ARBA00001033"/>
    </source>
</evidence>
<dbReference type="GO" id="GO:0046854">
    <property type="term" value="P:phosphatidylinositol phosphate biosynthetic process"/>
    <property type="evidence" value="ECO:0007669"/>
    <property type="project" value="InterPro"/>
</dbReference>
<accession>A0A8J7TN45</accession>
<dbReference type="FunFam" id="3.40.190.80:FF:000002">
    <property type="entry name" value="Inositol-1-monophosphatase"/>
    <property type="match status" value="1"/>
</dbReference>
<name>A0A8J7TN45_9BACT</name>
<organism evidence="9 10">
    <name type="scientific">Candidatus Obscuribacter phosphatis</name>
    <dbReference type="NCBI Taxonomy" id="1906157"/>
    <lineage>
        <taxon>Bacteria</taxon>
        <taxon>Bacillati</taxon>
        <taxon>Candidatus Melainabacteria</taxon>
        <taxon>Candidatus Obscuribacterales</taxon>
        <taxon>Candidatus Obscuribacteraceae</taxon>
        <taxon>Candidatus Obscuribacter</taxon>
    </lineage>
</organism>
<comment type="catalytic activity">
    <reaction evidence="1 8">
        <text>a myo-inositol phosphate + H2O = myo-inositol + phosphate</text>
        <dbReference type="Rhea" id="RHEA:24056"/>
        <dbReference type="ChEBI" id="CHEBI:15377"/>
        <dbReference type="ChEBI" id="CHEBI:17268"/>
        <dbReference type="ChEBI" id="CHEBI:43474"/>
        <dbReference type="ChEBI" id="CHEBI:84139"/>
        <dbReference type="EC" id="3.1.3.25"/>
    </reaction>
</comment>
<dbReference type="InterPro" id="IPR000760">
    <property type="entry name" value="Inositol_monophosphatase-like"/>
</dbReference>
<keyword evidence="4 7" id="KW-0479">Metal-binding</keyword>
<dbReference type="Gene3D" id="3.30.540.10">
    <property type="entry name" value="Fructose-1,6-Bisphosphatase, subunit A, domain 1"/>
    <property type="match status" value="1"/>
</dbReference>
<dbReference type="GO" id="GO:0008934">
    <property type="term" value="F:inositol monophosphate 1-phosphatase activity"/>
    <property type="evidence" value="ECO:0007669"/>
    <property type="project" value="InterPro"/>
</dbReference>
<evidence type="ECO:0000256" key="4">
    <source>
        <dbReference type="ARBA" id="ARBA00022723"/>
    </source>
</evidence>